<protein>
    <submittedName>
        <fullName evidence="3">Uncharacterized protein</fullName>
    </submittedName>
</protein>
<dbReference type="EMBL" id="PKMF04000373">
    <property type="protein sequence ID" value="KAK7835208.1"/>
    <property type="molecule type" value="Genomic_DNA"/>
</dbReference>
<feature type="compositionally biased region" description="Polar residues" evidence="1">
    <location>
        <begin position="21"/>
        <end position="32"/>
    </location>
</feature>
<keyword evidence="4" id="KW-1185">Reference proteome</keyword>
<evidence type="ECO:0000313" key="4">
    <source>
        <dbReference type="Proteomes" id="UP000237347"/>
    </source>
</evidence>
<feature type="region of interest" description="Disordered" evidence="1">
    <location>
        <begin position="1"/>
        <end position="35"/>
    </location>
</feature>
<evidence type="ECO:0000256" key="1">
    <source>
        <dbReference type="SAM" id="MobiDB-lite"/>
    </source>
</evidence>
<feature type="region of interest" description="Disordered" evidence="1">
    <location>
        <begin position="68"/>
        <end position="126"/>
    </location>
</feature>
<organism evidence="3 4">
    <name type="scientific">Quercus suber</name>
    <name type="common">Cork oak</name>
    <dbReference type="NCBI Taxonomy" id="58331"/>
    <lineage>
        <taxon>Eukaryota</taxon>
        <taxon>Viridiplantae</taxon>
        <taxon>Streptophyta</taxon>
        <taxon>Embryophyta</taxon>
        <taxon>Tracheophyta</taxon>
        <taxon>Spermatophyta</taxon>
        <taxon>Magnoliopsida</taxon>
        <taxon>eudicotyledons</taxon>
        <taxon>Gunneridae</taxon>
        <taxon>Pentapetalae</taxon>
        <taxon>rosids</taxon>
        <taxon>fabids</taxon>
        <taxon>Fagales</taxon>
        <taxon>Fagaceae</taxon>
        <taxon>Quercus</taxon>
    </lineage>
</organism>
<comment type="caution">
    <text evidence="3">The sequence shown here is derived from an EMBL/GenBank/DDBJ whole genome shotgun (WGS) entry which is preliminary data.</text>
</comment>
<dbReference type="AlphaFoldDB" id="A0AAW0K8T1"/>
<feature type="compositionally biased region" description="Polar residues" evidence="1">
    <location>
        <begin position="1"/>
        <end position="10"/>
    </location>
</feature>
<dbReference type="EMBL" id="PKMF04000616">
    <property type="protein sequence ID" value="KAK7823995.1"/>
    <property type="molecule type" value="Genomic_DNA"/>
</dbReference>
<name>A0AAW0K8T1_QUESU</name>
<feature type="compositionally biased region" description="Basic residues" evidence="1">
    <location>
        <begin position="77"/>
        <end position="112"/>
    </location>
</feature>
<reference evidence="3" key="3">
    <citation type="submission" date="2023-07" db="EMBL/GenBank/DDBJ databases">
        <title>An improved reference 1 genome and first organelle genomes of Quercus suber.</title>
        <authorList>
            <consortium name="Genosuber Consortium"/>
            <person name="Usie A."/>
            <person name="Serra O."/>
            <person name="Barros P."/>
        </authorList>
    </citation>
    <scope>NUCLEOTIDE SEQUENCE</scope>
    <source>
        <strain evidence="3">HL8</strain>
        <tissue evidence="3">Leaves</tissue>
    </source>
</reference>
<evidence type="ECO:0000313" key="2">
    <source>
        <dbReference type="EMBL" id="KAK7823995.1"/>
    </source>
</evidence>
<dbReference type="Proteomes" id="UP000237347">
    <property type="component" value="Unassembled WGS sequence"/>
</dbReference>
<accession>A0AAW0K8T1</accession>
<gene>
    <name evidence="3" type="ORF">CFP56_023573</name>
    <name evidence="2" type="ORF">CFP56_034926</name>
</gene>
<sequence>PSILKSSIQRSENHPSHRSTPKTTSLPRTPHSTTRHIRQFSNNLSAQNTFHVTDPLLLFSFPLYPFHFPRNSQWLPKLRKSPPRRSRPRRRNQPSPRRLRRRRSRRQGRSFPRKAGPAPETRRRSA</sequence>
<reference evidence="3" key="1">
    <citation type="submission" date="2017-12" db="EMBL/GenBank/DDBJ databases">
        <authorList>
            <person name="Barbosa P."/>
            <person name="Usie A."/>
            <person name="Ramos A.M."/>
        </authorList>
    </citation>
    <scope>NUCLEOTIDE SEQUENCE</scope>
    <source>
        <strain evidence="3">HL8</strain>
        <tissue evidence="3">Leaves</tissue>
    </source>
</reference>
<evidence type="ECO:0000313" key="3">
    <source>
        <dbReference type="EMBL" id="KAK7835208.1"/>
    </source>
</evidence>
<feature type="non-terminal residue" evidence="3">
    <location>
        <position position="1"/>
    </location>
</feature>
<proteinExistence type="predicted"/>
<reference evidence="3 4" key="2">
    <citation type="journal article" date="2018" name="Sci. Data">
        <title>The draft genome sequence of cork oak.</title>
        <authorList>
            <person name="Ramos A.M."/>
            <person name="Usie A."/>
            <person name="Barbosa P."/>
            <person name="Barros P.M."/>
            <person name="Capote T."/>
            <person name="Chaves I."/>
            <person name="Simoes F."/>
            <person name="Abreu I."/>
            <person name="Carrasquinho I."/>
            <person name="Faro C."/>
            <person name="Guimaraes J.B."/>
            <person name="Mendonca D."/>
            <person name="Nobrega F."/>
            <person name="Rodrigues L."/>
            <person name="Saibo N.J.M."/>
            <person name="Varela M.C."/>
            <person name="Egas C."/>
            <person name="Matos J."/>
            <person name="Miguel C.M."/>
            <person name="Oliveira M.M."/>
            <person name="Ricardo C.P."/>
            <person name="Goncalves S."/>
        </authorList>
    </citation>
    <scope>NUCLEOTIDE SEQUENCE [LARGE SCALE GENOMIC DNA]</scope>
    <source>
        <strain evidence="4">cv. HL8</strain>
        <strain evidence="3">HL8</strain>
    </source>
</reference>